<reference evidence="1 2" key="1">
    <citation type="journal article" date="2017" name="Front. Microbiol.">
        <title>Comparative Genomic Analysis of the Class Epsilonproteobacteria and Proposed Reclassification to Epsilonbacteraeota (phyl. nov.).</title>
        <authorList>
            <person name="Waite D.W."/>
            <person name="Vanwonterghem I."/>
            <person name="Rinke C."/>
            <person name="Parks D.H."/>
            <person name="Zhang Y."/>
            <person name="Takai K."/>
            <person name="Sievert S.M."/>
            <person name="Simon J."/>
            <person name="Campbell B.J."/>
            <person name="Hanson T.E."/>
            <person name="Woyke T."/>
            <person name="Klotz M.G."/>
            <person name="Hugenholtz P."/>
        </authorList>
    </citation>
    <scope>NUCLEOTIDE SEQUENCE [LARGE SCALE GENOMIC DNA]</scope>
    <source>
        <strain evidence="1">UBA11420</strain>
    </source>
</reference>
<proteinExistence type="predicted"/>
<evidence type="ECO:0000313" key="2">
    <source>
        <dbReference type="Proteomes" id="UP000231638"/>
    </source>
</evidence>
<feature type="non-terminal residue" evidence="1">
    <location>
        <position position="1"/>
    </location>
</feature>
<organism evidence="1 2">
    <name type="scientific">Sulfurospirillum cavolei</name>
    <dbReference type="NCBI Taxonomy" id="366522"/>
    <lineage>
        <taxon>Bacteria</taxon>
        <taxon>Pseudomonadati</taxon>
        <taxon>Campylobacterota</taxon>
        <taxon>Epsilonproteobacteria</taxon>
        <taxon>Campylobacterales</taxon>
        <taxon>Sulfurospirillaceae</taxon>
        <taxon>Sulfurospirillum</taxon>
    </lineage>
</organism>
<accession>A0A2D3WDX1</accession>
<sequence length="131" mass="13987">KPAGKGQKPVFVDSIMCTDMGTGVNAISDQCKQNVQAFLSKYDGTYFFEVAPIVDNGGFASLKLIKSKKVGVEDSEIDRISSLANIGLGKARAKAGGELIETFVGDGAKISYALSNVEKDKSKGFVIKVYR</sequence>
<comment type="caution">
    <text evidence="1">The sequence shown here is derived from an EMBL/GenBank/DDBJ whole genome shotgun (WGS) entry which is preliminary data.</text>
</comment>
<dbReference type="EMBL" id="DLUG01000199">
    <property type="protein sequence ID" value="DAB35924.1"/>
    <property type="molecule type" value="Genomic_DNA"/>
</dbReference>
<protein>
    <submittedName>
        <fullName evidence="1">Uncharacterized protein</fullName>
    </submittedName>
</protein>
<dbReference type="Proteomes" id="UP000231638">
    <property type="component" value="Unassembled WGS sequence"/>
</dbReference>
<name>A0A2D3WDX1_9BACT</name>
<evidence type="ECO:0000313" key="1">
    <source>
        <dbReference type="EMBL" id="DAB35924.1"/>
    </source>
</evidence>
<dbReference type="AlphaFoldDB" id="A0A2D3WDX1"/>
<dbReference type="STRING" id="366522.GCA_001548055_01279"/>
<gene>
    <name evidence="1" type="ORF">CFH80_07645</name>
</gene>